<feature type="region of interest" description="Disordered" evidence="10">
    <location>
        <begin position="1"/>
        <end position="29"/>
    </location>
</feature>
<evidence type="ECO:0000256" key="10">
    <source>
        <dbReference type="SAM" id="MobiDB-lite"/>
    </source>
</evidence>
<name>A0A6A6F998_9PEZI</name>
<dbReference type="PANTHER" id="PTHR10416:SF0">
    <property type="entry name" value="DNA POLYMERASE DELTA SUBUNIT 2"/>
    <property type="match status" value="1"/>
</dbReference>
<reference evidence="13" key="1">
    <citation type="journal article" date="2020" name="Stud. Mycol.">
        <title>101 Dothideomycetes genomes: a test case for predicting lifestyles and emergence of pathogens.</title>
        <authorList>
            <person name="Haridas S."/>
            <person name="Albert R."/>
            <person name="Binder M."/>
            <person name="Bloem J."/>
            <person name="Labutti K."/>
            <person name="Salamov A."/>
            <person name="Andreopoulos B."/>
            <person name="Baker S."/>
            <person name="Barry K."/>
            <person name="Bills G."/>
            <person name="Bluhm B."/>
            <person name="Cannon C."/>
            <person name="Castanera R."/>
            <person name="Culley D."/>
            <person name="Daum C."/>
            <person name="Ezra D."/>
            <person name="Gonzalez J."/>
            <person name="Henrissat B."/>
            <person name="Kuo A."/>
            <person name="Liang C."/>
            <person name="Lipzen A."/>
            <person name="Lutzoni F."/>
            <person name="Magnuson J."/>
            <person name="Mondo S."/>
            <person name="Nolan M."/>
            <person name="Ohm R."/>
            <person name="Pangilinan J."/>
            <person name="Park H.-J."/>
            <person name="Ramirez L."/>
            <person name="Alfaro M."/>
            <person name="Sun H."/>
            <person name="Tritt A."/>
            <person name="Yoshinaga Y."/>
            <person name="Zwiers L.-H."/>
            <person name="Turgeon B."/>
            <person name="Goodwin S."/>
            <person name="Spatafora J."/>
            <person name="Crous P."/>
            <person name="Grigoriev I."/>
        </authorList>
    </citation>
    <scope>NUCLEOTIDE SEQUENCE</scope>
    <source>
        <strain evidence="13">SCOH1-5</strain>
    </source>
</reference>
<dbReference type="FunFam" id="2.40.50.430:FF:000002">
    <property type="entry name" value="DNA polymerase delta subunit"/>
    <property type="match status" value="1"/>
</dbReference>
<dbReference type="Gene3D" id="3.60.21.50">
    <property type="match status" value="1"/>
</dbReference>
<dbReference type="GO" id="GO:0043625">
    <property type="term" value="C:delta DNA polymerase complex"/>
    <property type="evidence" value="ECO:0007669"/>
    <property type="project" value="TreeGrafter"/>
</dbReference>
<comment type="subcellular location">
    <subcellularLocation>
        <location evidence="1">Nucleus</location>
    </subcellularLocation>
</comment>
<evidence type="ECO:0000256" key="1">
    <source>
        <dbReference type="ARBA" id="ARBA00004123"/>
    </source>
</evidence>
<comment type="similarity">
    <text evidence="2">Belongs to the DNA polymerase delta/II small subunit family.</text>
</comment>
<evidence type="ECO:0000256" key="4">
    <source>
        <dbReference type="ARBA" id="ARBA00022679"/>
    </source>
</evidence>
<accession>A0A6A6F998</accession>
<evidence type="ECO:0000313" key="13">
    <source>
        <dbReference type="EMBL" id="KAF2209963.1"/>
    </source>
</evidence>
<evidence type="ECO:0000256" key="9">
    <source>
        <dbReference type="ARBA" id="ARBA00049244"/>
    </source>
</evidence>
<evidence type="ECO:0000256" key="3">
    <source>
        <dbReference type="ARBA" id="ARBA00012417"/>
    </source>
</evidence>
<dbReference type="OrthoDB" id="3763at2759"/>
<proteinExistence type="inferred from homology"/>
<evidence type="ECO:0000256" key="7">
    <source>
        <dbReference type="ARBA" id="ARBA00022932"/>
    </source>
</evidence>
<evidence type="ECO:0000313" key="14">
    <source>
        <dbReference type="Proteomes" id="UP000799539"/>
    </source>
</evidence>
<dbReference type="CDD" id="cd07387">
    <property type="entry name" value="MPP_PolD2_C"/>
    <property type="match status" value="1"/>
</dbReference>
<dbReference type="InterPro" id="IPR024826">
    <property type="entry name" value="DNA_pol_delta/II_ssu"/>
</dbReference>
<evidence type="ECO:0000256" key="2">
    <source>
        <dbReference type="ARBA" id="ARBA00006035"/>
    </source>
</evidence>
<feature type="domain" description="DNA polymerase alpha/delta/epsilon subunit B" evidence="11">
    <location>
        <begin position="220"/>
        <end position="450"/>
    </location>
</feature>
<dbReference type="EMBL" id="ML992684">
    <property type="protein sequence ID" value="KAF2209963.1"/>
    <property type="molecule type" value="Genomic_DNA"/>
</dbReference>
<sequence>MAITTDVGDSSLLQKPSNTPDDSLTRSPSAYNPLATYTLPRGNGKHYQQQYADMYFARLAQLKPALIQLATEAFSDYKIAGEAAKRVDRVLDVRQGNLCWVIGTIYMEMPLKPNVLDDIGKEHWIAAPPPREKYNGGEGQVMLEDESGRLKLTGSFLRNVLLVTGAIVAVLGTENVDGDFEVLDLRVPDLPRQPARWERDECEAVKGKKVGQKRDKPGKVAIVSGISISGDAGDTLLLDLLAEYLIGEATSPGEQREASQISRLIIAGNALAHGQPIPSREDVIAAKKSGKRTYGYDASAYNAAPTDRLDSYIASLLPSIPVTLLPGATDPTSTSLPQQPIHAAMFPRCRPYMSHPQEPAGSWFDSLTNPAEFDLDGLRFLGGGGQTLDDVFKYVDGEERLELMEAMLRWRLSAPTAPDTLPCFPFQDGDRFVIKECPHVYFIGNQPKFETTVIEGPQGQEVTLIAVPSFKKTGQVIILDLEDLKAEIVKFQTFDE</sequence>
<dbReference type="GO" id="GO:0006281">
    <property type="term" value="P:DNA repair"/>
    <property type="evidence" value="ECO:0007669"/>
    <property type="project" value="UniProtKB-ARBA"/>
</dbReference>
<evidence type="ECO:0000256" key="6">
    <source>
        <dbReference type="ARBA" id="ARBA00022705"/>
    </source>
</evidence>
<evidence type="ECO:0000256" key="5">
    <source>
        <dbReference type="ARBA" id="ARBA00022695"/>
    </source>
</evidence>
<keyword evidence="6" id="KW-0235">DNA replication</keyword>
<keyword evidence="5" id="KW-0548">Nucleotidyltransferase</keyword>
<dbReference type="InterPro" id="IPR040663">
    <property type="entry name" value="DNA_pol_D_N"/>
</dbReference>
<dbReference type="Pfam" id="PF04042">
    <property type="entry name" value="DNA_pol_E_B"/>
    <property type="match status" value="1"/>
</dbReference>
<gene>
    <name evidence="13" type="ORF">CERZMDRAFT_100017</name>
</gene>
<dbReference type="GO" id="GO:0003887">
    <property type="term" value="F:DNA-directed DNA polymerase activity"/>
    <property type="evidence" value="ECO:0007669"/>
    <property type="project" value="UniProtKB-KW"/>
</dbReference>
<dbReference type="EC" id="2.7.7.7" evidence="3"/>
<keyword evidence="8" id="KW-0539">Nucleus</keyword>
<evidence type="ECO:0000259" key="11">
    <source>
        <dbReference type="Pfam" id="PF04042"/>
    </source>
</evidence>
<dbReference type="InterPro" id="IPR007185">
    <property type="entry name" value="DNA_pol_a/d/e_bsu"/>
</dbReference>
<evidence type="ECO:0000259" key="12">
    <source>
        <dbReference type="Pfam" id="PF18018"/>
    </source>
</evidence>
<organism evidence="13 14">
    <name type="scientific">Cercospora zeae-maydis SCOH1-5</name>
    <dbReference type="NCBI Taxonomy" id="717836"/>
    <lineage>
        <taxon>Eukaryota</taxon>
        <taxon>Fungi</taxon>
        <taxon>Dikarya</taxon>
        <taxon>Ascomycota</taxon>
        <taxon>Pezizomycotina</taxon>
        <taxon>Dothideomycetes</taxon>
        <taxon>Dothideomycetidae</taxon>
        <taxon>Mycosphaerellales</taxon>
        <taxon>Mycosphaerellaceae</taxon>
        <taxon>Cercospora</taxon>
    </lineage>
</organism>
<dbReference type="Gene3D" id="2.40.50.430">
    <property type="match status" value="1"/>
</dbReference>
<dbReference type="InterPro" id="IPR041863">
    <property type="entry name" value="PolD2_C"/>
</dbReference>
<dbReference type="Pfam" id="PF18018">
    <property type="entry name" value="DNA_pol_D_N"/>
    <property type="match status" value="1"/>
</dbReference>
<keyword evidence="4" id="KW-0808">Transferase</keyword>
<dbReference type="Proteomes" id="UP000799539">
    <property type="component" value="Unassembled WGS sequence"/>
</dbReference>
<evidence type="ECO:0000256" key="8">
    <source>
        <dbReference type="ARBA" id="ARBA00023242"/>
    </source>
</evidence>
<protein>
    <recommendedName>
        <fullName evidence="3">DNA-directed DNA polymerase</fullName>
        <ecNumber evidence="3">2.7.7.7</ecNumber>
    </recommendedName>
</protein>
<dbReference type="AlphaFoldDB" id="A0A6A6F998"/>
<keyword evidence="14" id="KW-1185">Reference proteome</keyword>
<dbReference type="PANTHER" id="PTHR10416">
    <property type="entry name" value="DNA POLYMERASE DELTA SUBUNIT 2"/>
    <property type="match status" value="1"/>
</dbReference>
<dbReference type="GO" id="GO:0003677">
    <property type="term" value="F:DNA binding"/>
    <property type="evidence" value="ECO:0007669"/>
    <property type="project" value="InterPro"/>
</dbReference>
<feature type="compositionally biased region" description="Polar residues" evidence="10">
    <location>
        <begin position="7"/>
        <end position="29"/>
    </location>
</feature>
<keyword evidence="7" id="KW-0239">DNA-directed DNA polymerase</keyword>
<comment type="catalytic activity">
    <reaction evidence="9">
        <text>DNA(n) + a 2'-deoxyribonucleoside 5'-triphosphate = DNA(n+1) + diphosphate</text>
        <dbReference type="Rhea" id="RHEA:22508"/>
        <dbReference type="Rhea" id="RHEA-COMP:17339"/>
        <dbReference type="Rhea" id="RHEA-COMP:17340"/>
        <dbReference type="ChEBI" id="CHEBI:33019"/>
        <dbReference type="ChEBI" id="CHEBI:61560"/>
        <dbReference type="ChEBI" id="CHEBI:173112"/>
        <dbReference type="EC" id="2.7.7.7"/>
    </reaction>
</comment>
<feature type="domain" description="DNA polymerase delta subunit OB-fold" evidence="12">
    <location>
        <begin position="50"/>
        <end position="184"/>
    </location>
</feature>
<dbReference type="GO" id="GO:0006273">
    <property type="term" value="P:lagging strand elongation"/>
    <property type="evidence" value="ECO:0007669"/>
    <property type="project" value="UniProtKB-ARBA"/>
</dbReference>